<feature type="compositionally biased region" description="Polar residues" evidence="1">
    <location>
        <begin position="400"/>
        <end position="414"/>
    </location>
</feature>
<dbReference type="STRING" id="106549.A0A540LG65"/>
<dbReference type="InterPro" id="IPR025486">
    <property type="entry name" value="DUF4378"/>
</dbReference>
<reference evidence="4 5" key="1">
    <citation type="journal article" date="2019" name="G3 (Bethesda)">
        <title>Sequencing of a Wild Apple (Malus baccata) Genome Unravels the Differences Between Cultivated and Wild Apple Species Regarding Disease Resistance and Cold Tolerance.</title>
        <authorList>
            <person name="Chen X."/>
        </authorList>
    </citation>
    <scope>NUCLEOTIDE SEQUENCE [LARGE SCALE GENOMIC DNA]</scope>
    <source>
        <strain evidence="5">cv. Shandingzi</strain>
        <tissue evidence="4">Leaves</tissue>
    </source>
</reference>
<dbReference type="Pfam" id="PF14309">
    <property type="entry name" value="DUF4378"/>
    <property type="match status" value="1"/>
</dbReference>
<feature type="region of interest" description="Disordered" evidence="1">
    <location>
        <begin position="195"/>
        <end position="222"/>
    </location>
</feature>
<dbReference type="AlphaFoldDB" id="A0A540LG65"/>
<dbReference type="EMBL" id="VIEB01000605">
    <property type="protein sequence ID" value="TQD85282.1"/>
    <property type="molecule type" value="Genomic_DNA"/>
</dbReference>
<feature type="compositionally biased region" description="Basic and acidic residues" evidence="1">
    <location>
        <begin position="679"/>
        <end position="708"/>
    </location>
</feature>
<feature type="region of interest" description="Disordered" evidence="1">
    <location>
        <begin position="137"/>
        <end position="171"/>
    </location>
</feature>
<dbReference type="PANTHER" id="PTHR21726">
    <property type="entry name" value="PHOSPHATIDYLINOSITOL N-ACETYLGLUCOSAMINYLTRANSFERASE SUBUNIT P DOWN SYNDROME CRITICAL REGION PROTEIN 5 -RELATED"/>
    <property type="match status" value="1"/>
</dbReference>
<protein>
    <recommendedName>
        <fullName evidence="6">DUF4378 domain-containing protein</fullName>
    </recommendedName>
</protein>
<feature type="region of interest" description="Disordered" evidence="1">
    <location>
        <begin position="652"/>
        <end position="761"/>
    </location>
</feature>
<evidence type="ECO:0000259" key="2">
    <source>
        <dbReference type="Pfam" id="PF14309"/>
    </source>
</evidence>
<evidence type="ECO:0000313" key="5">
    <source>
        <dbReference type="Proteomes" id="UP000315295"/>
    </source>
</evidence>
<comment type="caution">
    <text evidence="4">The sequence shown here is derived from an EMBL/GenBank/DDBJ whole genome shotgun (WGS) entry which is preliminary data.</text>
</comment>
<name>A0A540LG65_MALBA</name>
<dbReference type="InterPro" id="IPR032795">
    <property type="entry name" value="DUF3741-assoc"/>
</dbReference>
<sequence length="969" mass="106150">MNDSTGTTASSLAIAEKKTHRPGGCVGIFFQLFDWNRRFAKKKLFSKKLLPPSRGANKISKKFRDEKMPVSKLHLIADENRGGFPNAKKNVNRSVDFEHKHELRAPSLVARLMGLESMPATREKPKKASFADVRGSGEKTFVNNHSGNDRDELNLETENAKPESRPQKLQKMGPYEKRAVTRFGAEALQIKSVLSRSRKHHPKLASPVKSSRISSGKNSSRTSRLIDAATRILEPGLQSTNRARGALTYSRSFHYPLVDEVVEDGTAVQSLGISNQACYNGGAVNSMMGQTSCKSCGNLVDADVTSNVEEQQPAFPSFASNLVNSSSLVAEQRPKSSISSLGQENDAIFQGTRNQPVSVRGQKKILSIGEPVTEGKSLPPEGLASWQLSSSEPCKPENGEASSITSKNRSQMQHRMSLGRERIPPRSKLNSLDGRRASSAANAVRGTKDFVALNRNLSGRAQPRVPTKVNDSKLDTERKTFPGKDDYPSQLRTTIRKRRMINGSGQVESSGFVSSTSTRQENYQFDKSTGKGLGNGAHLMDHTSARNKLAGRREGNKANGNEDTDVISFTFNSPIRNKTGNPTGMQGKSIDNCIKSPPQEPLPLSGDDIGALLEQKLRELACQEDDDMATGASSKRSTAMILQELISALSADRSHSHDGHMANTDIASPGKLYEGDAEPIGRKRGEKEEREARGKTDRSVGICHDGHHLSPGSVLEASFSSSSLDDSSGNRSVYHHSTDYSDDQLQLGHDTDSVDSATSVDKNKTGSEIITALFNNVSRILHSIDAGGERLSGGKLTHANEVILNAELLFGDLTLHSKGNIMEGLFISPLLLDLETIADTLMTNFCVFSSFGDIKELGEFLFDFVIEYLDSKYGRCCNSGFRFWEKLPVGMNQKLMIQEVREGIQKWTDLAGMIPDELIEWDMSHSLGKWTDFNTEAFEIGSEIDGDILQSLVNEVVIDLCECQLLGSF</sequence>
<feature type="compositionally biased region" description="Basic and acidic residues" evidence="1">
    <location>
        <begin position="147"/>
        <end position="166"/>
    </location>
</feature>
<organism evidence="4 5">
    <name type="scientific">Malus baccata</name>
    <name type="common">Siberian crab apple</name>
    <name type="synonym">Pyrus baccata</name>
    <dbReference type="NCBI Taxonomy" id="106549"/>
    <lineage>
        <taxon>Eukaryota</taxon>
        <taxon>Viridiplantae</taxon>
        <taxon>Streptophyta</taxon>
        <taxon>Embryophyta</taxon>
        <taxon>Tracheophyta</taxon>
        <taxon>Spermatophyta</taxon>
        <taxon>Magnoliopsida</taxon>
        <taxon>eudicotyledons</taxon>
        <taxon>Gunneridae</taxon>
        <taxon>Pentapetalae</taxon>
        <taxon>rosids</taxon>
        <taxon>fabids</taxon>
        <taxon>Rosales</taxon>
        <taxon>Rosaceae</taxon>
        <taxon>Amygdaloideae</taxon>
        <taxon>Maleae</taxon>
        <taxon>Malus</taxon>
    </lineage>
</organism>
<gene>
    <name evidence="4" type="ORF">C1H46_029201</name>
</gene>
<evidence type="ECO:0000313" key="4">
    <source>
        <dbReference type="EMBL" id="TQD85282.1"/>
    </source>
</evidence>
<keyword evidence="5" id="KW-1185">Reference proteome</keyword>
<evidence type="ECO:0008006" key="6">
    <source>
        <dbReference type="Google" id="ProtNLM"/>
    </source>
</evidence>
<feature type="domain" description="DUF4378" evidence="2">
    <location>
        <begin position="859"/>
        <end position="955"/>
    </location>
</feature>
<dbReference type="PANTHER" id="PTHR21726:SF61">
    <property type="entry name" value="DNAA INITIATOR-ASSOCIATING PROTEIN"/>
    <property type="match status" value="1"/>
</dbReference>
<feature type="compositionally biased region" description="Low complexity" evidence="1">
    <location>
        <begin position="210"/>
        <end position="222"/>
    </location>
</feature>
<evidence type="ECO:0000259" key="3">
    <source>
        <dbReference type="Pfam" id="PF14383"/>
    </source>
</evidence>
<dbReference type="Proteomes" id="UP000315295">
    <property type="component" value="Unassembled WGS sequence"/>
</dbReference>
<feature type="domain" description="DUF3741" evidence="3">
    <location>
        <begin position="98"/>
        <end position="121"/>
    </location>
</feature>
<feature type="region of interest" description="Disordered" evidence="1">
    <location>
        <begin position="370"/>
        <end position="441"/>
    </location>
</feature>
<accession>A0A540LG65</accession>
<dbReference type="Pfam" id="PF14383">
    <property type="entry name" value="VARLMGL"/>
    <property type="match status" value="1"/>
</dbReference>
<feature type="compositionally biased region" description="Low complexity" evidence="1">
    <location>
        <begin position="713"/>
        <end position="732"/>
    </location>
</feature>
<proteinExistence type="predicted"/>
<evidence type="ECO:0000256" key="1">
    <source>
        <dbReference type="SAM" id="MobiDB-lite"/>
    </source>
</evidence>